<dbReference type="EMBL" id="JACEIK010002191">
    <property type="protein sequence ID" value="MCD9559688.1"/>
    <property type="molecule type" value="Genomic_DNA"/>
</dbReference>
<name>A0ABS8UMY2_DATST</name>
<evidence type="ECO:0000313" key="1">
    <source>
        <dbReference type="EMBL" id="MCD9559688.1"/>
    </source>
</evidence>
<gene>
    <name evidence="1" type="ORF">HAX54_017849</name>
</gene>
<sequence>MIGEGEKRESTEREMKGSVVVSLLARWTEQRAAWFGSWRDRLLLCGHFAGAVVGDATDGGRCRAVEKKGGE</sequence>
<keyword evidence="2" id="KW-1185">Reference proteome</keyword>
<evidence type="ECO:0000313" key="2">
    <source>
        <dbReference type="Proteomes" id="UP000823775"/>
    </source>
</evidence>
<accession>A0ABS8UMY2</accession>
<comment type="caution">
    <text evidence="1">The sequence shown here is derived from an EMBL/GenBank/DDBJ whole genome shotgun (WGS) entry which is preliminary data.</text>
</comment>
<dbReference type="Proteomes" id="UP000823775">
    <property type="component" value="Unassembled WGS sequence"/>
</dbReference>
<protein>
    <submittedName>
        <fullName evidence="1">Uncharacterized protein</fullName>
    </submittedName>
</protein>
<organism evidence="1 2">
    <name type="scientific">Datura stramonium</name>
    <name type="common">Jimsonweed</name>
    <name type="synonym">Common thornapple</name>
    <dbReference type="NCBI Taxonomy" id="4076"/>
    <lineage>
        <taxon>Eukaryota</taxon>
        <taxon>Viridiplantae</taxon>
        <taxon>Streptophyta</taxon>
        <taxon>Embryophyta</taxon>
        <taxon>Tracheophyta</taxon>
        <taxon>Spermatophyta</taxon>
        <taxon>Magnoliopsida</taxon>
        <taxon>eudicotyledons</taxon>
        <taxon>Gunneridae</taxon>
        <taxon>Pentapetalae</taxon>
        <taxon>asterids</taxon>
        <taxon>lamiids</taxon>
        <taxon>Solanales</taxon>
        <taxon>Solanaceae</taxon>
        <taxon>Solanoideae</taxon>
        <taxon>Datureae</taxon>
        <taxon>Datura</taxon>
    </lineage>
</organism>
<feature type="non-terminal residue" evidence="1">
    <location>
        <position position="71"/>
    </location>
</feature>
<reference evidence="1 2" key="1">
    <citation type="journal article" date="2021" name="BMC Genomics">
        <title>Datura genome reveals duplications of psychoactive alkaloid biosynthetic genes and high mutation rate following tissue culture.</title>
        <authorList>
            <person name="Rajewski A."/>
            <person name="Carter-House D."/>
            <person name="Stajich J."/>
            <person name="Litt A."/>
        </authorList>
    </citation>
    <scope>NUCLEOTIDE SEQUENCE [LARGE SCALE GENOMIC DNA]</scope>
    <source>
        <strain evidence="1">AR-01</strain>
    </source>
</reference>
<proteinExistence type="predicted"/>